<reference evidence="2 3" key="1">
    <citation type="submission" date="2018-06" db="EMBL/GenBank/DDBJ databases">
        <authorList>
            <consortium name="Pathogen Informatics"/>
            <person name="Doyle S."/>
        </authorList>
    </citation>
    <scope>NUCLEOTIDE SEQUENCE [LARGE SCALE GENOMIC DNA]</scope>
    <source>
        <strain evidence="2 3">NCTC12112</strain>
    </source>
</reference>
<dbReference type="InterPro" id="IPR025357">
    <property type="entry name" value="DUF4261"/>
</dbReference>
<dbReference type="AlphaFoldDB" id="A0AAX1TP39"/>
<dbReference type="KEGG" id="ful:C4N20_15975"/>
<proteinExistence type="predicted"/>
<organism evidence="2 3">
    <name type="scientific">Fusobacterium ulcerans</name>
    <dbReference type="NCBI Taxonomy" id="861"/>
    <lineage>
        <taxon>Bacteria</taxon>
        <taxon>Fusobacteriati</taxon>
        <taxon>Fusobacteriota</taxon>
        <taxon>Fusobacteriia</taxon>
        <taxon>Fusobacteriales</taxon>
        <taxon>Fusobacteriaceae</taxon>
        <taxon>Fusobacterium</taxon>
    </lineage>
</organism>
<dbReference type="EMBL" id="LS483487">
    <property type="protein sequence ID" value="SQJ04018.1"/>
    <property type="molecule type" value="Genomic_DNA"/>
</dbReference>
<dbReference type="Proteomes" id="UP000249008">
    <property type="component" value="Chromosome 1"/>
</dbReference>
<evidence type="ECO:0000259" key="1">
    <source>
        <dbReference type="Pfam" id="PF14080"/>
    </source>
</evidence>
<evidence type="ECO:0000313" key="3">
    <source>
        <dbReference type="Proteomes" id="UP000249008"/>
    </source>
</evidence>
<evidence type="ECO:0000313" key="2">
    <source>
        <dbReference type="EMBL" id="SQJ04018.1"/>
    </source>
</evidence>
<dbReference type="Pfam" id="PF14080">
    <property type="entry name" value="DUF4261"/>
    <property type="match status" value="1"/>
</dbReference>
<feature type="domain" description="DUF4261" evidence="1">
    <location>
        <begin position="176"/>
        <end position="248"/>
    </location>
</feature>
<protein>
    <recommendedName>
        <fullName evidence="1">DUF4261 domain-containing protein</fullName>
    </recommendedName>
</protein>
<gene>
    <name evidence="2" type="ORF">NCTC12112_01788</name>
</gene>
<sequence length="250" mass="28616">MLFWGKKKKMLPDIIVGFVLLEGFDYNFNKLKLNLKNEWGIEIKDSAEEDTIAFNVDDMLIACSFVPGPIPDHEVESHYKDNWMWEDAEAKVSKHRSHVIISILNGKDNIERHKIFTKIASSILVEDEAIAVYMSPMIIEKETYRCLAKELKLGKLPVLLWVYIGIASDKNGISAYTLGLNHFKKKEVEILNSLRECEEIFEFLLRIVGEIIKNDINVEKGSFYKIGKNGFSFKVSSGIFVSGKSLKITY</sequence>
<name>A0AAX1TP39_9FUSO</name>
<dbReference type="GeneID" id="78456326"/>
<dbReference type="RefSeq" id="WP_005980157.1">
    <property type="nucleotide sequence ID" value="NZ_CABKNW010000004.1"/>
</dbReference>
<accession>A0AAX1TP39</accession>